<evidence type="ECO:0000256" key="1">
    <source>
        <dbReference type="ARBA" id="ARBA00022505"/>
    </source>
</evidence>
<evidence type="ECO:0000313" key="5">
    <source>
        <dbReference type="Proteomes" id="UP000280842"/>
    </source>
</evidence>
<dbReference type="PROSITE" id="PS51866">
    <property type="entry name" value="MOP"/>
    <property type="match status" value="1"/>
</dbReference>
<organism evidence="4 5">
    <name type="scientific">Hydrogenothermus marinus</name>
    <dbReference type="NCBI Taxonomy" id="133270"/>
    <lineage>
        <taxon>Bacteria</taxon>
        <taxon>Pseudomonadati</taxon>
        <taxon>Aquificota</taxon>
        <taxon>Aquificia</taxon>
        <taxon>Aquificales</taxon>
        <taxon>Hydrogenothermaceae</taxon>
        <taxon>Hydrogenothermus</taxon>
    </lineage>
</organism>
<dbReference type="InterPro" id="IPR008995">
    <property type="entry name" value="Mo/tungstate-bd_C_term_dom"/>
</dbReference>
<feature type="domain" description="Mop" evidence="3">
    <location>
        <begin position="64"/>
        <end position="129"/>
    </location>
</feature>
<dbReference type="Gene3D" id="2.40.50.100">
    <property type="match status" value="1"/>
</dbReference>
<name>A0A3M0BKY3_9AQUI</name>
<dbReference type="Proteomes" id="UP000280842">
    <property type="component" value="Unassembled WGS sequence"/>
</dbReference>
<protein>
    <submittedName>
        <fullName evidence="4">Molybdopterin-binding protein</fullName>
    </submittedName>
</protein>
<gene>
    <name evidence="4" type="ORF">CLV39_0547</name>
</gene>
<evidence type="ECO:0000313" key="4">
    <source>
        <dbReference type="EMBL" id="RMA97911.1"/>
    </source>
</evidence>
<comment type="caution">
    <text evidence="4">The sequence shown here is derived from an EMBL/GenBank/DDBJ whole genome shotgun (WGS) entry which is preliminary data.</text>
</comment>
<evidence type="ECO:0000259" key="3">
    <source>
        <dbReference type="PROSITE" id="PS51866"/>
    </source>
</evidence>
<keyword evidence="5" id="KW-1185">Reference proteome</keyword>
<keyword evidence="1 2" id="KW-0500">Molybdenum</keyword>
<reference evidence="4 5" key="1">
    <citation type="submission" date="2018-10" db="EMBL/GenBank/DDBJ databases">
        <title>Genomic Encyclopedia of Archaeal and Bacterial Type Strains, Phase II (KMG-II): from individual species to whole genera.</title>
        <authorList>
            <person name="Goeker M."/>
        </authorList>
    </citation>
    <scope>NUCLEOTIDE SEQUENCE [LARGE SCALE GENOMIC DNA]</scope>
    <source>
        <strain evidence="4 5">VM1</strain>
    </source>
</reference>
<dbReference type="Pfam" id="PF03459">
    <property type="entry name" value="TOBE"/>
    <property type="match status" value="1"/>
</dbReference>
<evidence type="ECO:0000256" key="2">
    <source>
        <dbReference type="PROSITE-ProRule" id="PRU01213"/>
    </source>
</evidence>
<dbReference type="SUPFAM" id="SSF50331">
    <property type="entry name" value="MOP-like"/>
    <property type="match status" value="1"/>
</dbReference>
<sequence>MNKLKGIVKDIKTTGSINIVEIDIKGEIFKTVFLEGLKDIKKGQEIFIIFKETEVPLGKNLSGEISLSNRFECKITNIEKGKLLTKVILDFEGEKIISIITTSSVERMNLKKDDKVIAFIKANEVALMEV</sequence>
<dbReference type="RefSeq" id="WP_121922673.1">
    <property type="nucleotide sequence ID" value="NZ_REFO01000010.1"/>
</dbReference>
<dbReference type="InterPro" id="IPR005116">
    <property type="entry name" value="Transp-assoc_OB_typ1"/>
</dbReference>
<dbReference type="InterPro" id="IPR004606">
    <property type="entry name" value="Mop_domain"/>
</dbReference>
<dbReference type="GO" id="GO:0015689">
    <property type="term" value="P:molybdate ion transport"/>
    <property type="evidence" value="ECO:0007669"/>
    <property type="project" value="InterPro"/>
</dbReference>
<dbReference type="EMBL" id="REFO01000010">
    <property type="protein sequence ID" value="RMA97911.1"/>
    <property type="molecule type" value="Genomic_DNA"/>
</dbReference>
<dbReference type="AlphaFoldDB" id="A0A3M0BKY3"/>
<dbReference type="OrthoDB" id="8719578at2"/>
<accession>A0A3M0BKY3</accession>
<proteinExistence type="predicted"/>